<proteinExistence type="predicted"/>
<reference evidence="1 2" key="1">
    <citation type="submission" date="2018-12" db="EMBL/GenBank/DDBJ databases">
        <title>Amycolatopsis eburnea sp. nov. actinomycete associate with arbuscular mycorrhiza fungal spore.</title>
        <authorList>
            <person name="Lumyong S."/>
            <person name="Chaiya L."/>
        </authorList>
    </citation>
    <scope>NUCLEOTIDE SEQUENCE [LARGE SCALE GENOMIC DNA]</scope>
    <source>
        <strain evidence="1 2">GLM-1</strain>
    </source>
</reference>
<accession>A0A427TG54</accession>
<gene>
    <name evidence="1" type="ORF">EIY87_09135</name>
</gene>
<evidence type="ECO:0000313" key="1">
    <source>
        <dbReference type="EMBL" id="RSD21970.1"/>
    </source>
</evidence>
<dbReference type="AlphaFoldDB" id="A0A427TG54"/>
<name>A0A427TG54_9PSEU</name>
<dbReference type="RefSeq" id="WP_125307220.1">
    <property type="nucleotide sequence ID" value="NZ_RSEC01000032.1"/>
</dbReference>
<dbReference type="EMBL" id="RSEC01000032">
    <property type="protein sequence ID" value="RSD21970.1"/>
    <property type="molecule type" value="Genomic_DNA"/>
</dbReference>
<evidence type="ECO:0000313" key="2">
    <source>
        <dbReference type="Proteomes" id="UP000267081"/>
    </source>
</evidence>
<keyword evidence="2" id="KW-1185">Reference proteome</keyword>
<comment type="caution">
    <text evidence="1">The sequence shown here is derived from an EMBL/GenBank/DDBJ whole genome shotgun (WGS) entry which is preliminary data.</text>
</comment>
<protein>
    <submittedName>
        <fullName evidence="1">Uncharacterized protein</fullName>
    </submittedName>
</protein>
<dbReference type="OrthoDB" id="4566183at2"/>
<organism evidence="1 2">
    <name type="scientific">Amycolatopsis eburnea</name>
    <dbReference type="NCBI Taxonomy" id="2267691"/>
    <lineage>
        <taxon>Bacteria</taxon>
        <taxon>Bacillati</taxon>
        <taxon>Actinomycetota</taxon>
        <taxon>Actinomycetes</taxon>
        <taxon>Pseudonocardiales</taxon>
        <taxon>Pseudonocardiaceae</taxon>
        <taxon>Amycolatopsis</taxon>
    </lineage>
</organism>
<sequence length="190" mass="20426">MTDNLLQLAALGLLRDRAKAAYDAQRAVAEKDMKRSDRLSVWDPDEKIYLGAVSKSNPEKTAGVGDAEAFFDWVKANYPDDVDWDMDIVGPDDEVKAVLYQHAKHLVKLKEIVKPAFRAKVLEASNAAKEPAGPGGELDIPGIIMSAAASSNVSFRPSPDAAATLTELIRNGTVKVPDLLDVPDAPDGGE</sequence>
<dbReference type="Proteomes" id="UP000267081">
    <property type="component" value="Unassembled WGS sequence"/>
</dbReference>